<dbReference type="InterPro" id="IPR002491">
    <property type="entry name" value="ABC_transptr_periplasmic_BD"/>
</dbReference>
<comment type="subcellular location">
    <subcellularLocation>
        <location evidence="1">Cell envelope</location>
    </subcellularLocation>
</comment>
<dbReference type="AlphaFoldDB" id="A0A1G6PHS8"/>
<sequence length="345" mass="36193">MSRFRALAALAVGSALVLTGCAGTSAAPGAQEGSSDAAGGSFPVTIDHAFGETTIEAQPERVVTVSWGNQEAALALGVVPVAMPKVTWGDEDGDGLLPWVKDKLDELGAETPTLMDETDGFDYEAIADAQPDVILGAYSGMTQEQYDTLSKIAPVVAFPEVAWGTSWQEMTLTDAKALGREDQAEQLIADLEKHVTDASAKYPALAGKKTLFTYLDPTDLSTLGYYSTLDPRAAYLTELGLAPSSAVEESSKDAATFWFTQSTENIETFSDVDVIVGYGTPELLAQLQADPLWSRIPAIKAGAFATLTDDTTIAAAANPSPLSIGTSYGDEYIDLVGAASEKAGS</sequence>
<keyword evidence="3" id="KW-0813">Transport</keyword>
<evidence type="ECO:0000256" key="3">
    <source>
        <dbReference type="ARBA" id="ARBA00022448"/>
    </source>
</evidence>
<evidence type="ECO:0000256" key="5">
    <source>
        <dbReference type="SAM" id="SignalP"/>
    </source>
</evidence>
<dbReference type="Pfam" id="PF01497">
    <property type="entry name" value="Peripla_BP_2"/>
    <property type="match status" value="1"/>
</dbReference>
<protein>
    <submittedName>
        <fullName evidence="7">Iron complex transport system substrate-binding protein</fullName>
    </submittedName>
</protein>
<evidence type="ECO:0000256" key="2">
    <source>
        <dbReference type="ARBA" id="ARBA00008814"/>
    </source>
</evidence>
<dbReference type="EMBL" id="FMYG01000007">
    <property type="protein sequence ID" value="SDC79792.1"/>
    <property type="molecule type" value="Genomic_DNA"/>
</dbReference>
<dbReference type="Proteomes" id="UP000183203">
    <property type="component" value="Unassembled WGS sequence"/>
</dbReference>
<dbReference type="InterPro" id="IPR051313">
    <property type="entry name" value="Bact_iron-sidero_bind"/>
</dbReference>
<name>A0A1G6PHS8_9MICO</name>
<dbReference type="Gene3D" id="3.40.50.1980">
    <property type="entry name" value="Nitrogenase molybdenum iron protein domain"/>
    <property type="match status" value="2"/>
</dbReference>
<keyword evidence="4 5" id="KW-0732">Signal</keyword>
<feature type="domain" description="Fe/B12 periplasmic-binding" evidence="6">
    <location>
        <begin position="61"/>
        <end position="340"/>
    </location>
</feature>
<dbReference type="PROSITE" id="PS50983">
    <property type="entry name" value="FE_B12_PBP"/>
    <property type="match status" value="1"/>
</dbReference>
<dbReference type="RefSeq" id="WP_058233142.1">
    <property type="nucleotide sequence ID" value="NZ_FMYG01000007.1"/>
</dbReference>
<organism evidence="7 8">
    <name type="scientific">Microbacterium enclense</name>
    <dbReference type="NCBI Taxonomy" id="993073"/>
    <lineage>
        <taxon>Bacteria</taxon>
        <taxon>Bacillati</taxon>
        <taxon>Actinomycetota</taxon>
        <taxon>Actinomycetes</taxon>
        <taxon>Micrococcales</taxon>
        <taxon>Microbacteriaceae</taxon>
        <taxon>Microbacterium</taxon>
    </lineage>
</organism>
<feature type="signal peptide" evidence="5">
    <location>
        <begin position="1"/>
        <end position="26"/>
    </location>
</feature>
<evidence type="ECO:0000259" key="6">
    <source>
        <dbReference type="PROSITE" id="PS50983"/>
    </source>
</evidence>
<gene>
    <name evidence="7" type="ORF">SAMN05216418_3000</name>
</gene>
<dbReference type="PANTHER" id="PTHR30532:SF24">
    <property type="entry name" value="FERRIC ENTEROBACTIN-BINDING PERIPLASMIC PROTEIN FEPB"/>
    <property type="match status" value="1"/>
</dbReference>
<reference evidence="7 8" key="1">
    <citation type="submission" date="2016-09" db="EMBL/GenBank/DDBJ databases">
        <authorList>
            <person name="Capua I."/>
            <person name="De Benedictis P."/>
            <person name="Joannis T."/>
            <person name="Lombin L.H."/>
            <person name="Cattoli G."/>
        </authorList>
    </citation>
    <scope>NUCLEOTIDE SEQUENCE [LARGE SCALE GENOMIC DNA]</scope>
    <source>
        <strain evidence="7 8">NIO-1002</strain>
    </source>
</reference>
<dbReference type="STRING" id="993073.AS029_13590"/>
<dbReference type="PANTHER" id="PTHR30532">
    <property type="entry name" value="IRON III DICITRATE-BINDING PERIPLASMIC PROTEIN"/>
    <property type="match status" value="1"/>
</dbReference>
<dbReference type="CDD" id="cd01146">
    <property type="entry name" value="FhuD"/>
    <property type="match status" value="1"/>
</dbReference>
<accession>A0A1G6PHS8</accession>
<comment type="similarity">
    <text evidence="2">Belongs to the bacterial solute-binding protein 8 family.</text>
</comment>
<proteinExistence type="inferred from homology"/>
<dbReference type="GO" id="GO:1901678">
    <property type="term" value="P:iron coordination entity transport"/>
    <property type="evidence" value="ECO:0007669"/>
    <property type="project" value="UniProtKB-ARBA"/>
</dbReference>
<dbReference type="SUPFAM" id="SSF53807">
    <property type="entry name" value="Helical backbone' metal receptor"/>
    <property type="match status" value="1"/>
</dbReference>
<dbReference type="OrthoDB" id="1846031at2"/>
<dbReference type="PROSITE" id="PS51257">
    <property type="entry name" value="PROKAR_LIPOPROTEIN"/>
    <property type="match status" value="1"/>
</dbReference>
<evidence type="ECO:0000313" key="7">
    <source>
        <dbReference type="EMBL" id="SDC79792.1"/>
    </source>
</evidence>
<evidence type="ECO:0000256" key="4">
    <source>
        <dbReference type="ARBA" id="ARBA00022729"/>
    </source>
</evidence>
<evidence type="ECO:0000313" key="8">
    <source>
        <dbReference type="Proteomes" id="UP000183203"/>
    </source>
</evidence>
<feature type="chain" id="PRO_5009842975" evidence="5">
    <location>
        <begin position="27"/>
        <end position="345"/>
    </location>
</feature>
<dbReference type="GO" id="GO:0030288">
    <property type="term" value="C:outer membrane-bounded periplasmic space"/>
    <property type="evidence" value="ECO:0007669"/>
    <property type="project" value="TreeGrafter"/>
</dbReference>
<evidence type="ECO:0000256" key="1">
    <source>
        <dbReference type="ARBA" id="ARBA00004196"/>
    </source>
</evidence>